<accession>A0A1X7TW94</accession>
<proteinExistence type="predicted"/>
<sequence>MLSDGEEVVRHLDQVKRAILILIGPEFGRVELEARATEQRSTLTEMEPRDAPENPSLPTGDKNPSVLEEELKTLLDTIMMGEPKQAIDYVLYDINVSYFSYDALISNLRDSITDTSLLRYLEAASESGASSWLTALPIKEHSFALHKGAFHDALCLRYGWTPLYLSSHCVCGSSMSIEHALNCKCGGFPSLRHNELQDITADLLTEICLDVQREPTLQPLSGETFPYASATTDNNAIADIAVSSFWSSRQRSYLNVRVFNPFSNSYKKSSIIACHRRNEKEKRCLYKERICNIEHGSFTPLIFTTTAERMGPSASTFL</sequence>
<reference evidence="2" key="1">
    <citation type="submission" date="2017-05" db="UniProtKB">
        <authorList>
            <consortium name="EnsemblMetazoa"/>
        </authorList>
    </citation>
    <scope>IDENTIFICATION</scope>
</reference>
<dbReference type="AlphaFoldDB" id="A0A1X7TW94"/>
<evidence type="ECO:0000256" key="1">
    <source>
        <dbReference type="SAM" id="MobiDB-lite"/>
    </source>
</evidence>
<evidence type="ECO:0000313" key="2">
    <source>
        <dbReference type="EnsemblMetazoa" id="Aqu2.1.19372_001"/>
    </source>
</evidence>
<dbReference type="InParanoid" id="A0A1X7TW94"/>
<organism evidence="2">
    <name type="scientific">Amphimedon queenslandica</name>
    <name type="common">Sponge</name>
    <dbReference type="NCBI Taxonomy" id="400682"/>
    <lineage>
        <taxon>Eukaryota</taxon>
        <taxon>Metazoa</taxon>
        <taxon>Porifera</taxon>
        <taxon>Demospongiae</taxon>
        <taxon>Heteroscleromorpha</taxon>
        <taxon>Haplosclerida</taxon>
        <taxon>Niphatidae</taxon>
        <taxon>Amphimedon</taxon>
    </lineage>
</organism>
<dbReference type="OrthoDB" id="5981853at2759"/>
<feature type="region of interest" description="Disordered" evidence="1">
    <location>
        <begin position="38"/>
        <end position="64"/>
    </location>
</feature>
<protein>
    <submittedName>
        <fullName evidence="2">Uncharacterized protein</fullName>
    </submittedName>
</protein>
<dbReference type="EnsemblMetazoa" id="Aqu2.1.19372_001">
    <property type="protein sequence ID" value="Aqu2.1.19372_001"/>
    <property type="gene ID" value="Aqu2.1.19372"/>
</dbReference>
<name>A0A1X7TW94_AMPQE</name>